<evidence type="ECO:0000256" key="1">
    <source>
        <dbReference type="SAM" id="MobiDB-lite"/>
    </source>
</evidence>
<feature type="compositionally biased region" description="Acidic residues" evidence="1">
    <location>
        <begin position="53"/>
        <end position="63"/>
    </location>
</feature>
<keyword evidence="3" id="KW-1185">Reference proteome</keyword>
<gene>
    <name evidence="2" type="ORF">NITHO_780002</name>
</gene>
<comment type="caution">
    <text evidence="2">The sequence shown here is derived from an EMBL/GenBank/DDBJ whole genome shotgun (WGS) entry which is preliminary data.</text>
</comment>
<name>I4EN86_9BACT</name>
<sequence>MADEETPRFPDRIANDDGDIEILYTPESDEAWEAMLAEARKLYGLPPQSAQPGEEDAEPEEDE</sequence>
<dbReference type="RefSeq" id="WP_008481798.1">
    <property type="nucleotide sequence ID" value="NZ_CAGS01000713.1"/>
</dbReference>
<accession>I4EN86</accession>
<reference evidence="2 3" key="1">
    <citation type="journal article" date="2012" name="ISME J.">
        <title>Nitrification expanded: discovery, physiology and genomics of a nitrite-oxidizing bacterium from the phylum Chloroflexi.</title>
        <authorList>
            <person name="Sorokin D.Y."/>
            <person name="Lucker S."/>
            <person name="Vejmelkova D."/>
            <person name="Kostrikina N.A."/>
            <person name="Kleerebezem R."/>
            <person name="Rijpstra W.I."/>
            <person name="Damste J.S."/>
            <person name="Le Paslier D."/>
            <person name="Muyzer G."/>
            <person name="Wagner M."/>
            <person name="van Loosdrecht M.C."/>
            <person name="Daims H."/>
        </authorList>
    </citation>
    <scope>NUCLEOTIDE SEQUENCE [LARGE SCALE GENOMIC DNA]</scope>
    <source>
        <strain evidence="3">none</strain>
    </source>
</reference>
<evidence type="ECO:0000313" key="2">
    <source>
        <dbReference type="EMBL" id="CCF86149.1"/>
    </source>
</evidence>
<feature type="region of interest" description="Disordered" evidence="1">
    <location>
        <begin position="43"/>
        <end position="63"/>
    </location>
</feature>
<dbReference type="AlphaFoldDB" id="I4EN86"/>
<protein>
    <submittedName>
        <fullName evidence="2">Uncharacterized protein</fullName>
    </submittedName>
</protein>
<proteinExistence type="predicted"/>
<organism evidence="2 3">
    <name type="scientific">Nitrolancea hollandica Lb</name>
    <dbReference type="NCBI Taxonomy" id="1129897"/>
    <lineage>
        <taxon>Bacteria</taxon>
        <taxon>Pseudomonadati</taxon>
        <taxon>Thermomicrobiota</taxon>
        <taxon>Thermomicrobia</taxon>
        <taxon>Sphaerobacterales</taxon>
        <taxon>Sphaerobacterineae</taxon>
        <taxon>Sphaerobacteraceae</taxon>
        <taxon>Nitrolancea</taxon>
    </lineage>
</organism>
<dbReference type="Proteomes" id="UP000004221">
    <property type="component" value="Unassembled WGS sequence"/>
</dbReference>
<dbReference type="EMBL" id="CAGS01000713">
    <property type="protein sequence ID" value="CCF86149.1"/>
    <property type="molecule type" value="Genomic_DNA"/>
</dbReference>
<evidence type="ECO:0000313" key="3">
    <source>
        <dbReference type="Proteomes" id="UP000004221"/>
    </source>
</evidence>